<evidence type="ECO:0000256" key="2">
    <source>
        <dbReference type="ARBA" id="ARBA00010112"/>
    </source>
</evidence>
<proteinExistence type="inferred from homology"/>
<accession>A0AAF5DHL2</accession>
<dbReference type="GO" id="GO:0009986">
    <property type="term" value="C:cell surface"/>
    <property type="evidence" value="ECO:0007669"/>
    <property type="project" value="InterPro"/>
</dbReference>
<name>A0AAF5DHL2_STRER</name>
<dbReference type="PANTHER" id="PTHR21700">
    <property type="entry name" value="TRANSTHYRETIN-LIKE FAMILY PROTEIN-RELATED"/>
    <property type="match status" value="1"/>
</dbReference>
<dbReference type="AlphaFoldDB" id="A0AAF5DHL2"/>
<keyword evidence="4" id="KW-0732">Signal</keyword>
<comment type="subcellular location">
    <subcellularLocation>
        <location evidence="1">Secreted</location>
    </subcellularLocation>
</comment>
<evidence type="ECO:0000256" key="1">
    <source>
        <dbReference type="ARBA" id="ARBA00004613"/>
    </source>
</evidence>
<evidence type="ECO:0000313" key="6">
    <source>
        <dbReference type="WBParaSite" id="TCONS_00011861.p1"/>
    </source>
</evidence>
<comment type="similarity">
    <text evidence="2">Belongs to the nematode transthyretin-like family.</text>
</comment>
<dbReference type="Gene3D" id="2.60.40.3330">
    <property type="match status" value="1"/>
</dbReference>
<dbReference type="InterPro" id="IPR038479">
    <property type="entry name" value="Transthyretin-like_sf"/>
</dbReference>
<keyword evidence="3" id="KW-0964">Secreted</keyword>
<dbReference type="GO" id="GO:0005576">
    <property type="term" value="C:extracellular region"/>
    <property type="evidence" value="ECO:0007669"/>
    <property type="project" value="UniProtKB-SubCell"/>
</dbReference>
<evidence type="ECO:0000313" key="5">
    <source>
        <dbReference type="Proteomes" id="UP000035681"/>
    </source>
</evidence>
<dbReference type="InterPro" id="IPR001534">
    <property type="entry name" value="Transthyretin-like"/>
</dbReference>
<dbReference type="Proteomes" id="UP000035681">
    <property type="component" value="Unplaced"/>
</dbReference>
<sequence length="238" mass="27362">STKNRIFFDDILDKNFTSENGNFELSGEDDEIFNIQPYIQFTYVCCEYFENCQHDTKYLVPEIKDSIEAEGAFEVGTYNVELHQIVPNEKLRSSEKNGMNNVYVVHHDEYPGNSFVYQIPFKDGSKFIRVTSLRSIDGLFTKYDDAVEFNPEGAMIISGKTYQLEDIVIRVGTASCRSSCCGSCFGFLKEVLNTLFPKEYSTIVKPKFFDAIAKEKYIPAHTMLQYMMQYDNLKARAT</sequence>
<dbReference type="WBParaSite" id="TCONS_00011861.p1">
    <property type="protein sequence ID" value="TCONS_00011861.p1"/>
    <property type="gene ID" value="XLOC_006828"/>
</dbReference>
<reference evidence="6" key="1">
    <citation type="submission" date="2024-02" db="UniProtKB">
        <authorList>
            <consortium name="WormBaseParasite"/>
        </authorList>
    </citation>
    <scope>IDENTIFICATION</scope>
</reference>
<evidence type="ECO:0000256" key="3">
    <source>
        <dbReference type="ARBA" id="ARBA00022525"/>
    </source>
</evidence>
<protein>
    <submittedName>
        <fullName evidence="6">Transthyretin-like family-containing protein</fullName>
    </submittedName>
</protein>
<organism evidence="5 6">
    <name type="scientific">Strongyloides stercoralis</name>
    <name type="common">Threadworm</name>
    <dbReference type="NCBI Taxonomy" id="6248"/>
    <lineage>
        <taxon>Eukaryota</taxon>
        <taxon>Metazoa</taxon>
        <taxon>Ecdysozoa</taxon>
        <taxon>Nematoda</taxon>
        <taxon>Chromadorea</taxon>
        <taxon>Rhabditida</taxon>
        <taxon>Tylenchina</taxon>
        <taxon>Panagrolaimomorpha</taxon>
        <taxon>Strongyloidoidea</taxon>
        <taxon>Strongyloididae</taxon>
        <taxon>Strongyloides</taxon>
    </lineage>
</organism>
<keyword evidence="5" id="KW-1185">Reference proteome</keyword>
<dbReference type="Pfam" id="PF01060">
    <property type="entry name" value="TTR-52"/>
    <property type="match status" value="1"/>
</dbReference>
<evidence type="ECO:0000256" key="4">
    <source>
        <dbReference type="ARBA" id="ARBA00022729"/>
    </source>
</evidence>